<comment type="caution">
    <text evidence="1">The sequence shown here is derived from an EMBL/GenBank/DDBJ whole genome shotgun (WGS) entry which is preliminary data.</text>
</comment>
<evidence type="ECO:0000313" key="1">
    <source>
        <dbReference type="EMBL" id="CAF4755703.1"/>
    </source>
</evidence>
<gene>
    <name evidence="1" type="ORF">PMACD_LOCUS979</name>
</gene>
<organism evidence="1 2">
    <name type="scientific">Pieris macdunnoughi</name>
    <dbReference type="NCBI Taxonomy" id="345717"/>
    <lineage>
        <taxon>Eukaryota</taxon>
        <taxon>Metazoa</taxon>
        <taxon>Ecdysozoa</taxon>
        <taxon>Arthropoda</taxon>
        <taxon>Hexapoda</taxon>
        <taxon>Insecta</taxon>
        <taxon>Pterygota</taxon>
        <taxon>Neoptera</taxon>
        <taxon>Endopterygota</taxon>
        <taxon>Lepidoptera</taxon>
        <taxon>Glossata</taxon>
        <taxon>Ditrysia</taxon>
        <taxon>Papilionoidea</taxon>
        <taxon>Pieridae</taxon>
        <taxon>Pierinae</taxon>
        <taxon>Pieris</taxon>
    </lineage>
</organism>
<evidence type="ECO:0000313" key="2">
    <source>
        <dbReference type="Proteomes" id="UP000663880"/>
    </source>
</evidence>
<reference evidence="1" key="1">
    <citation type="submission" date="2021-02" db="EMBL/GenBank/DDBJ databases">
        <authorList>
            <person name="Steward A R."/>
        </authorList>
    </citation>
    <scope>NUCLEOTIDE SEQUENCE</scope>
</reference>
<name>A0A821LTK3_9NEOP</name>
<dbReference type="AlphaFoldDB" id="A0A821LTK3"/>
<protein>
    <submittedName>
        <fullName evidence="1">Uncharacterized protein</fullName>
    </submittedName>
</protein>
<dbReference type="OrthoDB" id="3176171at2759"/>
<proteinExistence type="predicted"/>
<dbReference type="Proteomes" id="UP000663880">
    <property type="component" value="Unassembled WGS sequence"/>
</dbReference>
<dbReference type="EMBL" id="CAJOBZ010000002">
    <property type="protein sequence ID" value="CAF4755703.1"/>
    <property type="molecule type" value="Genomic_DNA"/>
</dbReference>
<keyword evidence="2" id="KW-1185">Reference proteome</keyword>
<sequence length="79" mass="9196">MCVEDIPRHERAAESYVKQCALLDTKVLSTWSEWNESQKKLNLMYNQAVADHPELIDFVQKLQTQAKLRIAEARDDTSF</sequence>
<accession>A0A821LTK3</accession>